<dbReference type="AlphaFoldDB" id="A0A401PWL8"/>
<dbReference type="GO" id="GO:0032190">
    <property type="term" value="F:acrosin binding"/>
    <property type="evidence" value="ECO:0007669"/>
    <property type="project" value="TreeGrafter"/>
</dbReference>
<evidence type="ECO:0000313" key="6">
    <source>
        <dbReference type="EMBL" id="GCB77527.1"/>
    </source>
</evidence>
<keyword evidence="2" id="KW-0325">Glycoprotein</keyword>
<dbReference type="InterPro" id="IPR001507">
    <property type="entry name" value="ZP_dom"/>
</dbReference>
<dbReference type="Gene3D" id="2.60.40.4100">
    <property type="entry name" value="Zona pellucida, ZP-C domain"/>
    <property type="match status" value="1"/>
</dbReference>
<dbReference type="Proteomes" id="UP000288216">
    <property type="component" value="Unassembled WGS sequence"/>
</dbReference>
<protein>
    <recommendedName>
        <fullName evidence="5">ZP domain-containing protein</fullName>
    </recommendedName>
</protein>
<dbReference type="Gene3D" id="2.60.40.3210">
    <property type="entry name" value="Zona pellucida, ZP-N domain"/>
    <property type="match status" value="1"/>
</dbReference>
<dbReference type="GO" id="GO:2000344">
    <property type="term" value="P:positive regulation of acrosome reaction"/>
    <property type="evidence" value="ECO:0007669"/>
    <property type="project" value="TreeGrafter"/>
</dbReference>
<dbReference type="PRINTS" id="PR00023">
    <property type="entry name" value="ZPELLUCIDA"/>
</dbReference>
<dbReference type="SMART" id="SM00241">
    <property type="entry name" value="ZP"/>
    <property type="match status" value="1"/>
</dbReference>
<dbReference type="FunFam" id="2.60.40.4100:FF:000002">
    <property type="entry name" value="Zona pellucida sperm-binding protein 3"/>
    <property type="match status" value="1"/>
</dbReference>
<dbReference type="OMA" id="QECRFAR"/>
<evidence type="ECO:0000256" key="1">
    <source>
        <dbReference type="ARBA" id="ARBA00023157"/>
    </source>
</evidence>
<dbReference type="GO" id="GO:0031012">
    <property type="term" value="C:extracellular matrix"/>
    <property type="evidence" value="ECO:0007669"/>
    <property type="project" value="TreeGrafter"/>
</dbReference>
<evidence type="ECO:0000256" key="2">
    <source>
        <dbReference type="ARBA" id="ARBA00023180"/>
    </source>
</evidence>
<sequence length="391" mass="44147">MRREETSAFFKTKMIVVWSVVMFLVLTVLAGQEALQHGVVHSCGNSTLTVHVSMDFFNRFDASAFSLGDCPPTSISARLLTFQYGLLDCRAGRLVTDQERVYWNYLKYQIRPVPAMEEPQLHTRLECRYPVDEVPVPSPKFPLISFLDADGSLVFSMKVMNDDWTAERLDSVFFLGTSINLEASVIATYHQDLRLYMEECVATPTSSLATSPENYTIINNYGCLVDGKTGNSKYLPRSDESHLQFVVQAFKFVSLEGADIYIHCKVVVWDPSWDAHQSLKACSFDQKTESWQLLDAPLQSSLCDCCNTICQPIQSRHKRELKTGITHITKVGPLRVHSVHSESRTSAKIPTDNQRVMLVATPLLACFLGILFLSLYKWKIQHKTLAGGREN</sequence>
<feature type="signal peptide" evidence="4">
    <location>
        <begin position="1"/>
        <end position="30"/>
    </location>
</feature>
<feature type="chain" id="PRO_5019166254" description="ZP domain-containing protein" evidence="4">
    <location>
        <begin position="31"/>
        <end position="391"/>
    </location>
</feature>
<evidence type="ECO:0000256" key="4">
    <source>
        <dbReference type="SAM" id="SignalP"/>
    </source>
</evidence>
<feature type="domain" description="ZP" evidence="5">
    <location>
        <begin position="42"/>
        <end position="289"/>
    </location>
</feature>
<dbReference type="PROSITE" id="PS51034">
    <property type="entry name" value="ZP_2"/>
    <property type="match status" value="1"/>
</dbReference>
<keyword evidence="1" id="KW-1015">Disulfide bond</keyword>
<dbReference type="InterPro" id="IPR048290">
    <property type="entry name" value="ZP_chr"/>
</dbReference>
<feature type="transmembrane region" description="Helical" evidence="3">
    <location>
        <begin position="356"/>
        <end position="376"/>
    </location>
</feature>
<keyword evidence="3" id="KW-1133">Transmembrane helix</keyword>
<dbReference type="Pfam" id="PF00100">
    <property type="entry name" value="Zona_pellucida"/>
    <property type="match status" value="1"/>
</dbReference>
<organism evidence="6 7">
    <name type="scientific">Scyliorhinus torazame</name>
    <name type="common">Cloudy catshark</name>
    <name type="synonym">Catulus torazame</name>
    <dbReference type="NCBI Taxonomy" id="75743"/>
    <lineage>
        <taxon>Eukaryota</taxon>
        <taxon>Metazoa</taxon>
        <taxon>Chordata</taxon>
        <taxon>Craniata</taxon>
        <taxon>Vertebrata</taxon>
        <taxon>Chondrichthyes</taxon>
        <taxon>Elasmobranchii</taxon>
        <taxon>Galeomorphii</taxon>
        <taxon>Galeoidea</taxon>
        <taxon>Carcharhiniformes</taxon>
        <taxon>Scyliorhinidae</taxon>
        <taxon>Scyliorhinus</taxon>
    </lineage>
</organism>
<keyword evidence="3" id="KW-0472">Membrane</keyword>
<keyword evidence="4" id="KW-0732">Signal</keyword>
<comment type="caution">
    <text evidence="6">The sequence shown here is derived from an EMBL/GenBank/DDBJ whole genome shotgun (WGS) entry which is preliminary data.</text>
</comment>
<gene>
    <name evidence="6" type="ORF">scyTo_0018485</name>
</gene>
<keyword evidence="7" id="KW-1185">Reference proteome</keyword>
<reference evidence="6 7" key="1">
    <citation type="journal article" date="2018" name="Nat. Ecol. Evol.">
        <title>Shark genomes provide insights into elasmobranch evolution and the origin of vertebrates.</title>
        <authorList>
            <person name="Hara Y"/>
            <person name="Yamaguchi K"/>
            <person name="Onimaru K"/>
            <person name="Kadota M"/>
            <person name="Koyanagi M"/>
            <person name="Keeley SD"/>
            <person name="Tatsumi K"/>
            <person name="Tanaka K"/>
            <person name="Motone F"/>
            <person name="Kageyama Y"/>
            <person name="Nozu R"/>
            <person name="Adachi N"/>
            <person name="Nishimura O"/>
            <person name="Nakagawa R"/>
            <person name="Tanegashima C"/>
            <person name="Kiyatake I"/>
            <person name="Matsumoto R"/>
            <person name="Murakumo K"/>
            <person name="Nishida K"/>
            <person name="Terakita A"/>
            <person name="Kuratani S"/>
            <person name="Sato K"/>
            <person name="Hyodo S Kuraku.S."/>
        </authorList>
    </citation>
    <scope>NUCLEOTIDE SEQUENCE [LARGE SCALE GENOMIC DNA]</scope>
</reference>
<dbReference type="EMBL" id="BFAA01012913">
    <property type="protein sequence ID" value="GCB77527.1"/>
    <property type="molecule type" value="Genomic_DNA"/>
</dbReference>
<evidence type="ECO:0000256" key="3">
    <source>
        <dbReference type="SAM" id="Phobius"/>
    </source>
</evidence>
<proteinExistence type="predicted"/>
<dbReference type="PANTHER" id="PTHR11576:SF3">
    <property type="entry name" value="SI:CH211-14A17.6-RELATED"/>
    <property type="match status" value="1"/>
</dbReference>
<dbReference type="InterPro" id="IPR055355">
    <property type="entry name" value="ZP-C"/>
</dbReference>
<evidence type="ECO:0000259" key="5">
    <source>
        <dbReference type="PROSITE" id="PS51034"/>
    </source>
</evidence>
<evidence type="ECO:0000313" key="7">
    <source>
        <dbReference type="Proteomes" id="UP000288216"/>
    </source>
</evidence>
<name>A0A401PWL8_SCYTO</name>
<dbReference type="GO" id="GO:0035803">
    <property type="term" value="P:egg coat formation"/>
    <property type="evidence" value="ECO:0007669"/>
    <property type="project" value="TreeGrafter"/>
</dbReference>
<keyword evidence="3" id="KW-0812">Transmembrane</keyword>
<dbReference type="GO" id="GO:0007339">
    <property type="term" value="P:binding of sperm to zona pellucida"/>
    <property type="evidence" value="ECO:0007669"/>
    <property type="project" value="TreeGrafter"/>
</dbReference>
<accession>A0A401PWL8</accession>
<dbReference type="InterPro" id="IPR042235">
    <property type="entry name" value="ZP-C_dom"/>
</dbReference>
<dbReference type="PANTHER" id="PTHR11576">
    <property type="entry name" value="ZONA PELLUCIDA SPERM-BINDING PROTEIN 3"/>
    <property type="match status" value="1"/>
</dbReference>
<dbReference type="OrthoDB" id="9928644at2759"/>